<organism evidence="2 3">
    <name type="scientific">Drosophila rhopaloa</name>
    <name type="common">Fruit fly</name>
    <dbReference type="NCBI Taxonomy" id="1041015"/>
    <lineage>
        <taxon>Eukaryota</taxon>
        <taxon>Metazoa</taxon>
        <taxon>Ecdysozoa</taxon>
        <taxon>Arthropoda</taxon>
        <taxon>Hexapoda</taxon>
        <taxon>Insecta</taxon>
        <taxon>Pterygota</taxon>
        <taxon>Neoptera</taxon>
        <taxon>Endopterygota</taxon>
        <taxon>Diptera</taxon>
        <taxon>Brachycera</taxon>
        <taxon>Muscomorpha</taxon>
        <taxon>Ephydroidea</taxon>
        <taxon>Drosophilidae</taxon>
        <taxon>Drosophila</taxon>
        <taxon>Sophophora</taxon>
    </lineage>
</organism>
<dbReference type="GeneID" id="123037890"/>
<keyword evidence="3" id="KW-1185">Reference proteome</keyword>
<dbReference type="EnsemblMetazoa" id="XM_044460676.1">
    <property type="protein sequence ID" value="XP_044316611.1"/>
    <property type="gene ID" value="LOC123037890"/>
</dbReference>
<evidence type="ECO:0000313" key="2">
    <source>
        <dbReference type="EnsemblMetazoa" id="XP_044316611.1"/>
    </source>
</evidence>
<keyword evidence="1" id="KW-0732">Signal</keyword>
<protein>
    <submittedName>
        <fullName evidence="2">Uncharacterized protein</fullName>
    </submittedName>
</protein>
<feature type="signal peptide" evidence="1">
    <location>
        <begin position="1"/>
        <end position="20"/>
    </location>
</feature>
<name>A0ABM5JCR2_DRORH</name>
<dbReference type="RefSeq" id="XP_044316611.1">
    <property type="nucleotide sequence ID" value="XM_044460676.1"/>
</dbReference>
<dbReference type="InterPro" id="IPR031734">
    <property type="entry name" value="MBF2"/>
</dbReference>
<reference evidence="3" key="1">
    <citation type="journal article" date="2021" name="Elife">
        <title>Highly contiguous assemblies of 101 drosophilid genomes.</title>
        <authorList>
            <person name="Kim B.Y."/>
            <person name="Wang J.R."/>
            <person name="Miller D.E."/>
            <person name="Barmina O."/>
            <person name="Delaney E."/>
            <person name="Thompson A."/>
            <person name="Comeault A.A."/>
            <person name="Peede D."/>
            <person name="D'Agostino E.R."/>
            <person name="Pelaez J."/>
            <person name="Aguilar J.M."/>
            <person name="Haji D."/>
            <person name="Matsunaga T."/>
            <person name="Armstrong E.E."/>
            <person name="Zych M."/>
            <person name="Ogawa Y."/>
            <person name="Stamenkovic-Radak M."/>
            <person name="Jelic M."/>
            <person name="Veselinovic M.S."/>
            <person name="Tanaskovic M."/>
            <person name="Eric P."/>
            <person name="Gao J.J."/>
            <person name="Katoh T.K."/>
            <person name="Toda M.J."/>
            <person name="Watabe H."/>
            <person name="Watada M."/>
            <person name="Davis J.S."/>
            <person name="Moyle L.C."/>
            <person name="Manoli G."/>
            <person name="Bertolini E."/>
            <person name="Kostal V."/>
            <person name="Hawley R.S."/>
            <person name="Takahashi A."/>
            <person name="Jones C.D."/>
            <person name="Price D.K."/>
            <person name="Whiteman N."/>
            <person name="Kopp A."/>
            <person name="Matute D.R."/>
            <person name="Petrov D.A."/>
        </authorList>
    </citation>
    <scope>NUCLEOTIDE SEQUENCE [LARGE SCALE GENOMIC DNA]</scope>
</reference>
<proteinExistence type="predicted"/>
<reference evidence="2" key="2">
    <citation type="submission" date="2025-05" db="UniProtKB">
        <authorList>
            <consortium name="EnsemblMetazoa"/>
        </authorList>
    </citation>
    <scope>IDENTIFICATION</scope>
</reference>
<sequence length="126" mass="14145">MASMCGQWLLTIFLSVEVMCYSVQFGIMHSLSVPIYEIEIYSNKCGDNVDVEYKQQANSGFHINLILVIDESHIEWKGQASILTGGIGYNFTTLRLKYMQPDVAKVIVLIYGLPRLGLHALINSKS</sequence>
<dbReference type="Proteomes" id="UP001652680">
    <property type="component" value="Unassembled WGS sequence"/>
</dbReference>
<dbReference type="Pfam" id="PF15868">
    <property type="entry name" value="MBF2"/>
    <property type="match status" value="1"/>
</dbReference>
<evidence type="ECO:0000256" key="1">
    <source>
        <dbReference type="SAM" id="SignalP"/>
    </source>
</evidence>
<accession>A0ABM5JCR2</accession>
<feature type="chain" id="PRO_5045200067" evidence="1">
    <location>
        <begin position="21"/>
        <end position="126"/>
    </location>
</feature>
<evidence type="ECO:0000313" key="3">
    <source>
        <dbReference type="Proteomes" id="UP001652680"/>
    </source>
</evidence>